<dbReference type="AlphaFoldDB" id="G0HXW9"/>
<sequence length="180" mass="19486">MVHMTRRGQLVLVAATVIAVALVPIVLASLQLGYHDDVRATADYDDDPSADALRVLERAVATESTSIPSQYAWAANDSAVTAVRTGLQPRLDRLQTSRIEDGVHYNITYNGTATRQWKDANCPSGPDRQFGDCVADRGVVAQDRVGRTHVLAVGFDVTTTTERGETTVTVVLETSGRSSW</sequence>
<dbReference type="Proteomes" id="UP000005629">
    <property type="component" value="Chromosome I"/>
</dbReference>
<name>G0HXW9_HALHT</name>
<dbReference type="InterPro" id="IPR055685">
    <property type="entry name" value="DUF7261"/>
</dbReference>
<dbReference type="eggNOG" id="arCOG04679">
    <property type="taxonomic scope" value="Archaea"/>
</dbReference>
<evidence type="ECO:0000313" key="2">
    <source>
        <dbReference type="Proteomes" id="UP000005629"/>
    </source>
</evidence>
<dbReference type="STRING" id="634497.HAH_2455"/>
<dbReference type="KEGG" id="hhi:HAH_2455"/>
<reference evidence="1 2" key="1">
    <citation type="journal article" date="2011" name="J. Bacteriol.">
        <title>Complete genome sequence of Haloarcula hispanica, a model haloarchaeon for studying genetics, metabolism, and virus-host interaction.</title>
        <authorList>
            <person name="Liu H."/>
            <person name="Wu Z."/>
            <person name="Li M."/>
            <person name="Zhang F."/>
            <person name="Zheng H."/>
            <person name="Han J."/>
            <person name="Liu J."/>
            <person name="Zhou J."/>
            <person name="Wang S."/>
            <person name="Xiang H."/>
        </authorList>
    </citation>
    <scope>NUCLEOTIDE SEQUENCE [LARGE SCALE GENOMIC DNA]</scope>
    <source>
        <strain evidence="2">ATCC 33960 / DSM 4426 / JCM 8911 / NBRC 102182 / NCIMB 2187 / VKM B-1755</strain>
    </source>
</reference>
<dbReference type="HOGENOM" id="CLU_108336_0_0_2"/>
<accession>G0HXW9</accession>
<dbReference type="Pfam" id="PF23922">
    <property type="entry name" value="DUF7261"/>
    <property type="match status" value="1"/>
</dbReference>
<gene>
    <name evidence="1" type="ordered locus">HAH_2455</name>
</gene>
<proteinExistence type="predicted"/>
<organism evidence="1 2">
    <name type="scientific">Haloarcula hispanica (strain ATCC 33960 / DSM 4426 / JCM 8911 / NBRC 102182 / NCIMB 2187 / VKM B-1755)</name>
    <dbReference type="NCBI Taxonomy" id="634497"/>
    <lineage>
        <taxon>Archaea</taxon>
        <taxon>Methanobacteriati</taxon>
        <taxon>Methanobacteriota</taxon>
        <taxon>Stenosarchaea group</taxon>
        <taxon>Halobacteria</taxon>
        <taxon>Halobacteriales</taxon>
        <taxon>Haloarculaceae</taxon>
        <taxon>Haloarcula</taxon>
    </lineage>
</organism>
<dbReference type="EMBL" id="CP002921">
    <property type="protein sequence ID" value="AEM58042.1"/>
    <property type="molecule type" value="Genomic_DNA"/>
</dbReference>
<protein>
    <submittedName>
        <fullName evidence="1">Uncharacterized protein</fullName>
    </submittedName>
</protein>
<evidence type="ECO:0000313" key="1">
    <source>
        <dbReference type="EMBL" id="AEM58042.1"/>
    </source>
</evidence>